<dbReference type="CDD" id="cd13880">
    <property type="entry name" value="CuRO_2_MaLCC_like"/>
    <property type="match status" value="1"/>
</dbReference>
<dbReference type="PANTHER" id="PTHR11709">
    <property type="entry name" value="MULTI-COPPER OXIDASE"/>
    <property type="match status" value="1"/>
</dbReference>
<feature type="domain" description="Plastocyanin-like" evidence="3">
    <location>
        <begin position="241"/>
        <end position="388"/>
    </location>
</feature>
<name>A0ABR3SQR1_9PEZI</name>
<dbReference type="EMBL" id="JAJVDC020000074">
    <property type="protein sequence ID" value="KAL1627254.1"/>
    <property type="molecule type" value="Genomic_DNA"/>
</dbReference>
<dbReference type="Pfam" id="PF07731">
    <property type="entry name" value="Cu-oxidase_2"/>
    <property type="match status" value="1"/>
</dbReference>
<dbReference type="InterPro" id="IPR011707">
    <property type="entry name" value="Cu-oxidase-like_N"/>
</dbReference>
<dbReference type="Pfam" id="PF07732">
    <property type="entry name" value="Cu-oxidase_3"/>
    <property type="match status" value="1"/>
</dbReference>
<dbReference type="Gene3D" id="2.60.40.420">
    <property type="entry name" value="Cupredoxins - blue copper proteins"/>
    <property type="match status" value="3"/>
</dbReference>
<evidence type="ECO:0000259" key="4">
    <source>
        <dbReference type="Pfam" id="PF07731"/>
    </source>
</evidence>
<evidence type="ECO:0000259" key="5">
    <source>
        <dbReference type="Pfam" id="PF07732"/>
    </source>
</evidence>
<accession>A0ABR3SQR1</accession>
<comment type="similarity">
    <text evidence="1">Belongs to the multicopper oxidase family.</text>
</comment>
<comment type="caution">
    <text evidence="6">The sequence shown here is derived from an EMBL/GenBank/DDBJ whole genome shotgun (WGS) entry which is preliminary data.</text>
</comment>
<dbReference type="InterPro" id="IPR011706">
    <property type="entry name" value="Cu-oxidase_C"/>
</dbReference>
<dbReference type="PANTHER" id="PTHR11709:SF502">
    <property type="entry name" value="MULTICOPPER OXIDASE"/>
    <property type="match status" value="1"/>
</dbReference>
<feature type="domain" description="Plastocyanin-like" evidence="5">
    <location>
        <begin position="115"/>
        <end position="230"/>
    </location>
</feature>
<organism evidence="6 7">
    <name type="scientific">Neofusicoccum ribis</name>
    <dbReference type="NCBI Taxonomy" id="45134"/>
    <lineage>
        <taxon>Eukaryota</taxon>
        <taxon>Fungi</taxon>
        <taxon>Dikarya</taxon>
        <taxon>Ascomycota</taxon>
        <taxon>Pezizomycotina</taxon>
        <taxon>Dothideomycetes</taxon>
        <taxon>Dothideomycetes incertae sedis</taxon>
        <taxon>Botryosphaeriales</taxon>
        <taxon>Botryosphaeriaceae</taxon>
        <taxon>Neofusicoccum</taxon>
    </lineage>
</organism>
<sequence>MPYVADALLHLSFTIKDLPSRRASLLHSLHHHHLRSLLSLIRSLNTGFRSLKVSAASSSASSNSTATSTTTSAVSTCSGNDAATRTQWCDYDVSTDYYNDGPDTGVTREYWFELTDVTVSPDGISRSAMAVNGSIPGPTIFADWGDTVKVHVTNSLTTSGNGSSIHWHGIRQNYTNQNDGVVSIVQCPSAPGDSYTYEWKATQYGSSWYHSHIGLQAWEGIFGGIIINGPATSDYDEDLGMIFLNDWDHQTVDELYASAQASGPPTLDNGLINGTNVYNDSGTVTGSRFEVSLTEDTSYRMRLVNAAVDTHFKFMIDNHTMTVMAMDLVPIVPYETTVLDIGMGQRYDIVVTADQASVASDFWMRAIPQTACSDNDNADNIKGIVHYGSSTDEPTTSAYDYTDACVDEDVSDLVPYVSKTATSGTSLAEAVTVGQNSENLFRWYMNETSMDVEWENPTLLQVYNDNLTFTDTSGVVQLDDADQWYFFVIETDNAVPHPIHLHGHDFFILAQGTGSYSSDTTLSLDNPPRRDTAMLDSSGYLVIAFETDNPGAWLMHCHIGWHTSEGFALQILERYTEIQDSLIDYDTLNSTCSTWTTYAEENEVEEEDSGV</sequence>
<dbReference type="Pfam" id="PF00394">
    <property type="entry name" value="Cu-oxidase"/>
    <property type="match status" value="1"/>
</dbReference>
<dbReference type="CDD" id="cd13901">
    <property type="entry name" value="CuRO_3_MaLCC_like"/>
    <property type="match status" value="1"/>
</dbReference>
<dbReference type="InterPro" id="IPR045087">
    <property type="entry name" value="Cu-oxidase_fam"/>
</dbReference>
<evidence type="ECO:0000256" key="1">
    <source>
        <dbReference type="ARBA" id="ARBA00010609"/>
    </source>
</evidence>
<proteinExistence type="inferred from homology"/>
<keyword evidence="7" id="KW-1185">Reference proteome</keyword>
<reference evidence="6 7" key="1">
    <citation type="submission" date="2024-02" db="EMBL/GenBank/DDBJ databases">
        <title>De novo assembly and annotation of 12 fungi associated with fruit tree decline syndrome in Ontario, Canada.</title>
        <authorList>
            <person name="Sulman M."/>
            <person name="Ellouze W."/>
            <person name="Ilyukhin E."/>
        </authorList>
    </citation>
    <scope>NUCLEOTIDE SEQUENCE [LARGE SCALE GENOMIC DNA]</scope>
    <source>
        <strain evidence="6 7">M1-105</strain>
    </source>
</reference>
<dbReference type="InterPro" id="IPR001117">
    <property type="entry name" value="Cu-oxidase_2nd"/>
</dbReference>
<evidence type="ECO:0000313" key="7">
    <source>
        <dbReference type="Proteomes" id="UP001521116"/>
    </source>
</evidence>
<feature type="domain" description="Plastocyanin-like" evidence="4">
    <location>
        <begin position="453"/>
        <end position="574"/>
    </location>
</feature>
<evidence type="ECO:0000259" key="3">
    <source>
        <dbReference type="Pfam" id="PF00394"/>
    </source>
</evidence>
<dbReference type="SUPFAM" id="SSF49503">
    <property type="entry name" value="Cupredoxins"/>
    <property type="match status" value="3"/>
</dbReference>
<evidence type="ECO:0008006" key="8">
    <source>
        <dbReference type="Google" id="ProtNLM"/>
    </source>
</evidence>
<dbReference type="InterPro" id="IPR008972">
    <property type="entry name" value="Cupredoxin"/>
</dbReference>
<keyword evidence="2" id="KW-0186">Copper</keyword>
<gene>
    <name evidence="6" type="ORF">SLS56_006493</name>
</gene>
<protein>
    <recommendedName>
        <fullName evidence="8">Multicopper oxidase</fullName>
    </recommendedName>
</protein>
<dbReference type="Proteomes" id="UP001521116">
    <property type="component" value="Unassembled WGS sequence"/>
</dbReference>
<evidence type="ECO:0000313" key="6">
    <source>
        <dbReference type="EMBL" id="KAL1627254.1"/>
    </source>
</evidence>
<evidence type="ECO:0000256" key="2">
    <source>
        <dbReference type="ARBA" id="ARBA00023008"/>
    </source>
</evidence>